<name>T0K7T8_9SPHN</name>
<dbReference type="STRING" id="1346791.M529_08195"/>
<dbReference type="GO" id="GO:0015774">
    <property type="term" value="P:polysaccharide transport"/>
    <property type="evidence" value="ECO:0007669"/>
    <property type="project" value="InterPro"/>
</dbReference>
<evidence type="ECO:0008006" key="3">
    <source>
        <dbReference type="Google" id="ProtNLM"/>
    </source>
</evidence>
<keyword evidence="2" id="KW-1185">Reference proteome</keyword>
<dbReference type="GO" id="GO:0000271">
    <property type="term" value="P:polysaccharide biosynthetic process"/>
    <property type="evidence" value="ECO:0007669"/>
    <property type="project" value="InterPro"/>
</dbReference>
<dbReference type="AlphaFoldDB" id="T0K7T8"/>
<reference evidence="1 2" key="1">
    <citation type="journal article" date="2013" name="Genome Announc.">
        <title>Draft Genome Sequence of Sphingobium ummariense Strain RL-3, a Hexachlorocyclohexane-Degrading Bacterium.</title>
        <authorList>
            <person name="Kohli P."/>
            <person name="Dua A."/>
            <person name="Sangwan N."/>
            <person name="Oldach P."/>
            <person name="Khurana J.P."/>
            <person name="Lal R."/>
        </authorList>
    </citation>
    <scope>NUCLEOTIDE SEQUENCE [LARGE SCALE GENOMIC DNA]</scope>
    <source>
        <strain evidence="1 2">RL-3</strain>
    </source>
</reference>
<sequence>MTERLSAPFLRSPPFPGIDPAVAAISTRQQPGDQPAAVDDALLESVAKARVGGCFWGGRPGGIVIVGRQGVPIARERRAGLEADAIGLLPGGRLAARGGQGRPLKEDCDPWTLVQNARSVHAEADDELAMVAGLLGIPVYGPDLQFVPPARLREEARLAIGRARYRNCFADSESSVAEAIAQLGDWRRQIDGNQGIAAASGMAFWKREVIGDFLWDGQNSPPFLPPHSGLRRAAREGGALAVWPSRVPPDLPREAAARSVPLVRVEDGFLRSRGLGAALHPPGSVVVDRTGIYYDATRPSDLETLLATHDFSSALLERARLLRARIREAGVTKYGPQSGAMIDLPAGRRTVLAVGQVDDDLSVRLGGAGVGGNEDFLARVRRAEPEAWIVYRPHPDVQAGHRKGHLSDAVVLAHADRIDTGAPLMALVEAVDEVHVLSSLTGFEALMRDRPVTVHGMPFYAGWGLTRDLARPNARRGRRLSLDQLVAAALILYPRYIDPVTRLPCGPEWMVERMANGSTPTTTWLIRLRALQGKLRRLMTLSAEYLNG</sequence>
<dbReference type="CDD" id="cd16439">
    <property type="entry name" value="beta_Kdo_transferase_KpsC_2"/>
    <property type="match status" value="1"/>
</dbReference>
<evidence type="ECO:0000313" key="1">
    <source>
        <dbReference type="EMBL" id="EQB32689.1"/>
    </source>
</evidence>
<dbReference type="EMBL" id="AUWY01000059">
    <property type="protein sequence ID" value="EQB32689.1"/>
    <property type="molecule type" value="Genomic_DNA"/>
</dbReference>
<gene>
    <name evidence="1" type="ORF">M529_08195</name>
</gene>
<protein>
    <recommendedName>
        <fullName evidence="3">Capsule polysaccharide transporter</fullName>
    </recommendedName>
</protein>
<accession>T0K7T8</accession>
<organism evidence="1 2">
    <name type="scientific">Sphingobium ummariense RL-3</name>
    <dbReference type="NCBI Taxonomy" id="1346791"/>
    <lineage>
        <taxon>Bacteria</taxon>
        <taxon>Pseudomonadati</taxon>
        <taxon>Pseudomonadota</taxon>
        <taxon>Alphaproteobacteria</taxon>
        <taxon>Sphingomonadales</taxon>
        <taxon>Sphingomonadaceae</taxon>
        <taxon>Sphingobium</taxon>
    </lineage>
</organism>
<comment type="caution">
    <text evidence="1">The sequence shown here is derived from an EMBL/GenBank/DDBJ whole genome shotgun (WGS) entry which is preliminary data.</text>
</comment>
<evidence type="ECO:0000313" key="2">
    <source>
        <dbReference type="Proteomes" id="UP000015523"/>
    </source>
</evidence>
<dbReference type="InterPro" id="IPR007833">
    <property type="entry name" value="Capsule_polysaccharide_synth"/>
</dbReference>
<dbReference type="PATRIC" id="fig|1346791.3.peg.1578"/>
<dbReference type="eggNOG" id="COG3563">
    <property type="taxonomic scope" value="Bacteria"/>
</dbReference>
<proteinExistence type="predicted"/>
<dbReference type="Proteomes" id="UP000015523">
    <property type="component" value="Unassembled WGS sequence"/>
</dbReference>
<dbReference type="RefSeq" id="WP_021317531.1">
    <property type="nucleotide sequence ID" value="NZ_AUWY01000059.1"/>
</dbReference>
<dbReference type="Pfam" id="PF05159">
    <property type="entry name" value="Capsule_synth"/>
    <property type="match status" value="2"/>
</dbReference>